<evidence type="ECO:0000256" key="1">
    <source>
        <dbReference type="SAM" id="SignalP"/>
    </source>
</evidence>
<comment type="caution">
    <text evidence="2">The sequence shown here is derived from an EMBL/GenBank/DDBJ whole genome shotgun (WGS) entry which is preliminary data.</text>
</comment>
<protein>
    <submittedName>
        <fullName evidence="2">Uncharacterized protein</fullName>
    </submittedName>
</protein>
<proteinExistence type="predicted"/>
<gene>
    <name evidence="2" type="ORF">ABSH63_09270</name>
</gene>
<dbReference type="PROSITE" id="PS51257">
    <property type="entry name" value="PROKAR_LIPOPROTEIN"/>
    <property type="match status" value="1"/>
</dbReference>
<keyword evidence="3" id="KW-1185">Reference proteome</keyword>
<name>A0ABV2AAB2_9GAMM</name>
<accession>A0ABV2AAB2</accession>
<reference evidence="2 3" key="1">
    <citation type="submission" date="2024-06" db="EMBL/GenBank/DDBJ databases">
        <authorList>
            <person name="Li Z."/>
            <person name="Jiang Y."/>
        </authorList>
    </citation>
    <scope>NUCLEOTIDE SEQUENCE [LARGE SCALE GENOMIC DNA]</scope>
    <source>
        <strain evidence="2 3">HSW-8</strain>
    </source>
</reference>
<dbReference type="EMBL" id="JBEPIJ010000009">
    <property type="protein sequence ID" value="MES0874192.1"/>
    <property type="molecule type" value="Genomic_DNA"/>
</dbReference>
<dbReference type="Proteomes" id="UP001465331">
    <property type="component" value="Unassembled WGS sequence"/>
</dbReference>
<evidence type="ECO:0000313" key="2">
    <source>
        <dbReference type="EMBL" id="MES0874192.1"/>
    </source>
</evidence>
<sequence>MNRSHRWPHLIAVALIAAAVSACDISGVGSGNRPEKLEIIRNPNTSLIDLGGEVEQYFLCFPEQLQAVLRFSNGNVDASSLLNTRVRWSSSDPAVVQVSNDPRTGGEVVLIPGSTDRAFAPGILVPRSVGTATITAEFVGLTSADFKVQIREFDSVTINKTAVKLAPETGDLLTLTATVDGYTLDVTSSPLWSFDTDDENANQIATIGQSTGLITGVGIGGPLTAKAEFPLCTDNPRYSNFTATVVVEALTGLQITREFADAPNDELIVATSERISATGSFADGATMDLTGQVRLESSDAQIATALITAPQFLSALKAGTVQIQAVYGGDDDNDEEGDTDPPQVRSNTITLNVVDGELQDFQIAPSNPTINARGFQQFVAIGSFNVAGQTRSQTITRGVVWSDTTLNDESTAEVTAFSDLLRAGRVVSNSVEAGTYKITATRGLPSSGGSGNASIVRSTVLCVVKPNTPEATCPPPEEGEESTP</sequence>
<organism evidence="2 3">
    <name type="scientific">Sinimarinibacterium thermocellulolyticum</name>
    <dbReference type="NCBI Taxonomy" id="3170016"/>
    <lineage>
        <taxon>Bacteria</taxon>
        <taxon>Pseudomonadati</taxon>
        <taxon>Pseudomonadota</taxon>
        <taxon>Gammaproteobacteria</taxon>
        <taxon>Nevskiales</taxon>
        <taxon>Nevskiaceae</taxon>
        <taxon>Sinimarinibacterium</taxon>
    </lineage>
</organism>
<dbReference type="Gene3D" id="2.60.40.1080">
    <property type="match status" value="3"/>
</dbReference>
<feature type="chain" id="PRO_5047300963" evidence="1">
    <location>
        <begin position="23"/>
        <end position="484"/>
    </location>
</feature>
<keyword evidence="1" id="KW-0732">Signal</keyword>
<dbReference type="RefSeq" id="WP_352889221.1">
    <property type="nucleotide sequence ID" value="NZ_JBEPIJ010000009.1"/>
</dbReference>
<evidence type="ECO:0000313" key="3">
    <source>
        <dbReference type="Proteomes" id="UP001465331"/>
    </source>
</evidence>
<feature type="signal peptide" evidence="1">
    <location>
        <begin position="1"/>
        <end position="22"/>
    </location>
</feature>